<comment type="caution">
    <text evidence="3">The sequence shown here is derived from an EMBL/GenBank/DDBJ whole genome shotgun (WGS) entry which is preliminary data.</text>
</comment>
<dbReference type="InterPro" id="IPR029035">
    <property type="entry name" value="DHS-like_NAD/FAD-binding_dom"/>
</dbReference>
<gene>
    <name evidence="3" type="ORF">COS99_07345</name>
</gene>
<name>A0A2J0KRY1_9BACT</name>
<proteinExistence type="inferred from homology"/>
<protein>
    <submittedName>
        <fullName evidence="3">Deoxyhypusine synthase</fullName>
    </submittedName>
</protein>
<dbReference type="GO" id="GO:0034038">
    <property type="term" value="F:deoxyhypusine synthase activity"/>
    <property type="evidence" value="ECO:0007669"/>
    <property type="project" value="TreeGrafter"/>
</dbReference>
<dbReference type="PANTHER" id="PTHR11703">
    <property type="entry name" value="DEOXYHYPUSINE SYNTHASE"/>
    <property type="match status" value="1"/>
</dbReference>
<dbReference type="InterPro" id="IPR002773">
    <property type="entry name" value="Deoxyhypusine_synthase"/>
</dbReference>
<dbReference type="Proteomes" id="UP000230052">
    <property type="component" value="Unassembled WGS sequence"/>
</dbReference>
<keyword evidence="2" id="KW-0808">Transferase</keyword>
<dbReference type="GO" id="GO:0005737">
    <property type="term" value="C:cytoplasm"/>
    <property type="evidence" value="ECO:0007669"/>
    <property type="project" value="TreeGrafter"/>
</dbReference>
<evidence type="ECO:0000256" key="1">
    <source>
        <dbReference type="ARBA" id="ARBA00009892"/>
    </source>
</evidence>
<evidence type="ECO:0000256" key="2">
    <source>
        <dbReference type="ARBA" id="ARBA00022679"/>
    </source>
</evidence>
<dbReference type="AlphaFoldDB" id="A0A2J0KRY1"/>
<reference evidence="3 4" key="1">
    <citation type="submission" date="2017-09" db="EMBL/GenBank/DDBJ databases">
        <title>Depth-based differentiation of microbial function through sediment-hosted aquifers and enrichment of novel symbionts in the deep terrestrial subsurface.</title>
        <authorList>
            <person name="Probst A.J."/>
            <person name="Ladd B."/>
            <person name="Jarett J.K."/>
            <person name="Geller-Mcgrath D.E."/>
            <person name="Sieber C.M."/>
            <person name="Emerson J.B."/>
            <person name="Anantharaman K."/>
            <person name="Thomas B.C."/>
            <person name="Malmstrom R."/>
            <person name="Stieglmeier M."/>
            <person name="Klingl A."/>
            <person name="Woyke T."/>
            <person name="Ryan C.M."/>
            <person name="Banfield J.F."/>
        </authorList>
    </citation>
    <scope>NUCLEOTIDE SEQUENCE [LARGE SCALE GENOMIC DNA]</scope>
    <source>
        <strain evidence="3">CG07_land_8_20_14_0_80_42_15</strain>
    </source>
</reference>
<dbReference type="Gene3D" id="3.40.910.10">
    <property type="entry name" value="Deoxyhypusine synthase"/>
    <property type="match status" value="1"/>
</dbReference>
<comment type="similarity">
    <text evidence="1">Belongs to the deoxyhypusine synthase family.</text>
</comment>
<organism evidence="3 4">
    <name type="scientific">Candidatus Aquitaenariimonas noxiae</name>
    <dbReference type="NCBI Taxonomy" id="1974741"/>
    <lineage>
        <taxon>Bacteria</taxon>
        <taxon>Pseudomonadati</taxon>
        <taxon>Candidatus Omnitrophota</taxon>
        <taxon>Candidatus Aquitaenariimonas</taxon>
    </lineage>
</organism>
<dbReference type="SUPFAM" id="SSF52467">
    <property type="entry name" value="DHS-like NAD/FAD-binding domain"/>
    <property type="match status" value="1"/>
</dbReference>
<evidence type="ECO:0000313" key="3">
    <source>
        <dbReference type="EMBL" id="PIU41145.1"/>
    </source>
</evidence>
<sequence>MKNKKARKQKKNIELRDGFSDGFKPTKALDLSKVDSVDGLVRQMALTAFGGRAVGEAADILYETAKDKECFVVLTLSGALTVAKMGLVICDMIENDLVDAVISTGAIMAHGFIESMGKAHFKFAKEMSDEELYNAGYNRIYDTIELEKNLDDMELIVKRVLDGIDRDTVISSNLIMKKLGEYLFKNTKGRGILKSAFQKNIPVFIPAFTDSELGLDVGLYNRSQKYQNKKPFAFDPFVDLEFFTHLIKKQKHLGIFTVGGGVPRNWAQQVAPYLDIISRRIGKEGGFVHYKYGIRICPEPAHWGGLSGCTYSEGVSWGKLVPKSEGGKWAEVYADATIALPLIVKAVLERLGKKR</sequence>
<evidence type="ECO:0000313" key="4">
    <source>
        <dbReference type="Proteomes" id="UP000230052"/>
    </source>
</evidence>
<accession>A0A2J0KRY1</accession>
<dbReference type="PANTHER" id="PTHR11703:SF2">
    <property type="entry name" value="DEOXYHYPUSINE SYNTHASE-LIKE PROTEIN"/>
    <property type="match status" value="1"/>
</dbReference>
<dbReference type="EMBL" id="PEWV01000071">
    <property type="protein sequence ID" value="PIU41145.1"/>
    <property type="molecule type" value="Genomic_DNA"/>
</dbReference>
<dbReference type="Pfam" id="PF01916">
    <property type="entry name" value="DS"/>
    <property type="match status" value="1"/>
</dbReference>
<dbReference type="InterPro" id="IPR036982">
    <property type="entry name" value="Deoxyhypusine_synthase_sf"/>
</dbReference>